<protein>
    <submittedName>
        <fullName evidence="1">Uncharacterized protein</fullName>
    </submittedName>
</protein>
<gene>
    <name evidence="1" type="ORF">FOZ62_017359</name>
</gene>
<comment type="caution">
    <text evidence="1">The sequence shown here is derived from an EMBL/GenBank/DDBJ whole genome shotgun (WGS) entry which is preliminary data.</text>
</comment>
<proteinExistence type="predicted"/>
<evidence type="ECO:0000313" key="1">
    <source>
        <dbReference type="EMBL" id="KAF4735871.1"/>
    </source>
</evidence>
<evidence type="ECO:0000313" key="2">
    <source>
        <dbReference type="Proteomes" id="UP000574390"/>
    </source>
</evidence>
<accession>A0A7J6SSM3</accession>
<dbReference type="Proteomes" id="UP000574390">
    <property type="component" value="Unassembled WGS sequence"/>
</dbReference>
<name>A0A7J6SSM3_PEROL</name>
<dbReference type="AlphaFoldDB" id="A0A7J6SSM3"/>
<sequence length="143" mass="15898">MYLRLAGSYFIFVAAKCESDIFLGNNEDYSGGFGAPVDKTYVLQSSPSKEPDILRFKFTSQQGGRVFITPYKGHLPRGQYDCGYTIGKGSRNVTLMDPCDQVVQDSNGYYGSSFLSGCYMSSDDQVFNVPTATFGYDVYQLEK</sequence>
<dbReference type="EMBL" id="JABANM010012508">
    <property type="protein sequence ID" value="KAF4735871.1"/>
    <property type="molecule type" value="Genomic_DNA"/>
</dbReference>
<organism evidence="1 2">
    <name type="scientific">Perkinsus olseni</name>
    <name type="common">Perkinsus atlanticus</name>
    <dbReference type="NCBI Taxonomy" id="32597"/>
    <lineage>
        <taxon>Eukaryota</taxon>
        <taxon>Sar</taxon>
        <taxon>Alveolata</taxon>
        <taxon>Perkinsozoa</taxon>
        <taxon>Perkinsea</taxon>
        <taxon>Perkinsida</taxon>
        <taxon>Perkinsidae</taxon>
        <taxon>Perkinsus</taxon>
    </lineage>
</organism>
<reference evidence="1 2" key="1">
    <citation type="submission" date="2020-04" db="EMBL/GenBank/DDBJ databases">
        <title>Perkinsus olseni comparative genomics.</title>
        <authorList>
            <person name="Bogema D.R."/>
        </authorList>
    </citation>
    <scope>NUCLEOTIDE SEQUENCE [LARGE SCALE GENOMIC DNA]</scope>
    <source>
        <strain evidence="1">ATCC PRA-205</strain>
    </source>
</reference>